<proteinExistence type="predicted"/>
<dbReference type="EMBL" id="MJFZ01000153">
    <property type="protein sequence ID" value="RAW35985.1"/>
    <property type="molecule type" value="Genomic_DNA"/>
</dbReference>
<evidence type="ECO:0000313" key="1">
    <source>
        <dbReference type="EMBL" id="RAW35985.1"/>
    </source>
</evidence>
<organism evidence="1 2">
    <name type="scientific">Phytophthora cactorum</name>
    <dbReference type="NCBI Taxonomy" id="29920"/>
    <lineage>
        <taxon>Eukaryota</taxon>
        <taxon>Sar</taxon>
        <taxon>Stramenopiles</taxon>
        <taxon>Oomycota</taxon>
        <taxon>Peronosporomycetes</taxon>
        <taxon>Peronosporales</taxon>
        <taxon>Peronosporaceae</taxon>
        <taxon>Phytophthora</taxon>
    </lineage>
</organism>
<accession>A0A329SGX5</accession>
<comment type="caution">
    <text evidence="1">The sequence shown here is derived from an EMBL/GenBank/DDBJ whole genome shotgun (WGS) entry which is preliminary data.</text>
</comment>
<dbReference type="AlphaFoldDB" id="A0A329SGX5"/>
<evidence type="ECO:0000313" key="2">
    <source>
        <dbReference type="Proteomes" id="UP000251314"/>
    </source>
</evidence>
<keyword evidence="2" id="KW-1185">Reference proteome</keyword>
<reference evidence="1 2" key="1">
    <citation type="submission" date="2018-01" db="EMBL/GenBank/DDBJ databases">
        <title>Draft genome of the strawberry crown rot pathogen Phytophthora cactorum.</title>
        <authorList>
            <person name="Armitage A.D."/>
            <person name="Lysoe E."/>
            <person name="Nellist C.F."/>
            <person name="Harrison R.J."/>
            <person name="Brurberg M.B."/>
        </authorList>
    </citation>
    <scope>NUCLEOTIDE SEQUENCE [LARGE SCALE GENOMIC DNA]</scope>
    <source>
        <strain evidence="1 2">10300</strain>
    </source>
</reference>
<gene>
    <name evidence="1" type="ORF">PC110_g7726</name>
</gene>
<sequence>MSLAVLAVLSALWSARAFFLARMVAAALGFLFLALLEAEEGVSRSTSSRVTPVFQILAMGLAPQSFSFRCSRATKAKVGQRCGLPPGKTFETDKTSPIAGLTSYISYL</sequence>
<dbReference type="VEuPathDB" id="FungiDB:PC110_g7726"/>
<name>A0A329SGX5_9STRA</name>
<dbReference type="Proteomes" id="UP000251314">
    <property type="component" value="Unassembled WGS sequence"/>
</dbReference>
<protein>
    <submittedName>
        <fullName evidence="1">Uncharacterized protein</fullName>
    </submittedName>
</protein>